<evidence type="ECO:0000256" key="2">
    <source>
        <dbReference type="ARBA" id="ARBA00022473"/>
    </source>
</evidence>
<evidence type="ECO:0000313" key="9">
    <source>
        <dbReference type="Proteomes" id="UP001386955"/>
    </source>
</evidence>
<evidence type="ECO:0000256" key="7">
    <source>
        <dbReference type="ARBA" id="ARBA00024340"/>
    </source>
</evidence>
<comment type="subcellular location">
    <subcellularLocation>
        <location evidence="1">Cell membrane</location>
        <topology evidence="1">Single-pass membrane protein</topology>
    </subcellularLocation>
</comment>
<keyword evidence="6" id="KW-0472">Membrane</keyword>
<reference evidence="8 9" key="1">
    <citation type="submission" date="2024-01" db="EMBL/GenBank/DDBJ databases">
        <title>The genomes of 5 underutilized Papilionoideae crops provide insights into root nodulation and disease resistanc.</title>
        <authorList>
            <person name="Jiang F."/>
        </authorList>
    </citation>
    <scope>NUCLEOTIDE SEQUENCE [LARGE SCALE GENOMIC DNA]</scope>
    <source>
        <strain evidence="8">DUOXIRENSHENG_FW03</strain>
        <tissue evidence="8">Leaves</tissue>
    </source>
</reference>
<dbReference type="EMBL" id="JAYMYS010000001">
    <property type="protein sequence ID" value="KAK7412639.1"/>
    <property type="molecule type" value="Genomic_DNA"/>
</dbReference>
<evidence type="ECO:0000256" key="4">
    <source>
        <dbReference type="ARBA" id="ARBA00022692"/>
    </source>
</evidence>
<keyword evidence="9" id="KW-1185">Reference proteome</keyword>
<dbReference type="Pfam" id="PF08137">
    <property type="entry name" value="DVL"/>
    <property type="match status" value="2"/>
</dbReference>
<dbReference type="InterPro" id="IPR051525">
    <property type="entry name" value="DVL_RTFL_regulatory"/>
</dbReference>
<dbReference type="Proteomes" id="UP001386955">
    <property type="component" value="Unassembled WGS sequence"/>
</dbReference>
<comment type="caution">
    <text evidence="8">The sequence shown here is derived from an EMBL/GenBank/DDBJ whole genome shotgun (WGS) entry which is preliminary data.</text>
</comment>
<accession>A0AAN9T268</accession>
<dbReference type="InterPro" id="IPR012552">
    <property type="entry name" value="DVL"/>
</dbReference>
<sequence>MKMGRRYAKWRRIVQQQRGKLYIMRICISMLLNWHKAWTDGDSMTETTLTSKIPFKPHIPTTNYNKFQGAKHLCRLAFYCMAGHFLSWRFPKLQLWKRFTRLFREQKTKFYIIWTCIVILLRWKER</sequence>
<dbReference type="GO" id="GO:0005886">
    <property type="term" value="C:plasma membrane"/>
    <property type="evidence" value="ECO:0007669"/>
    <property type="project" value="UniProtKB-SubCell"/>
</dbReference>
<proteinExistence type="inferred from homology"/>
<evidence type="ECO:0000256" key="1">
    <source>
        <dbReference type="ARBA" id="ARBA00004162"/>
    </source>
</evidence>
<dbReference type="GO" id="GO:0048367">
    <property type="term" value="P:shoot system development"/>
    <property type="evidence" value="ECO:0007669"/>
    <property type="project" value="UniProtKB-ARBA"/>
</dbReference>
<keyword evidence="2" id="KW-0217">Developmental protein</keyword>
<evidence type="ECO:0000256" key="5">
    <source>
        <dbReference type="ARBA" id="ARBA00022989"/>
    </source>
</evidence>
<evidence type="ECO:0000313" key="8">
    <source>
        <dbReference type="EMBL" id="KAK7412639.1"/>
    </source>
</evidence>
<dbReference type="PANTHER" id="PTHR33102">
    <property type="entry name" value="DVL19-RELATED-RELATED"/>
    <property type="match status" value="1"/>
</dbReference>
<evidence type="ECO:0000256" key="6">
    <source>
        <dbReference type="ARBA" id="ARBA00023136"/>
    </source>
</evidence>
<comment type="similarity">
    <text evidence="7">Belongs to the DVL/RTFL small polypeptides family.</text>
</comment>
<dbReference type="GO" id="GO:0008285">
    <property type="term" value="P:negative regulation of cell population proliferation"/>
    <property type="evidence" value="ECO:0007669"/>
    <property type="project" value="InterPro"/>
</dbReference>
<gene>
    <name evidence="8" type="ORF">VNO78_04157</name>
</gene>
<dbReference type="AlphaFoldDB" id="A0AAN9T268"/>
<organism evidence="8 9">
    <name type="scientific">Psophocarpus tetragonolobus</name>
    <name type="common">Winged bean</name>
    <name type="synonym">Dolichos tetragonolobus</name>
    <dbReference type="NCBI Taxonomy" id="3891"/>
    <lineage>
        <taxon>Eukaryota</taxon>
        <taxon>Viridiplantae</taxon>
        <taxon>Streptophyta</taxon>
        <taxon>Embryophyta</taxon>
        <taxon>Tracheophyta</taxon>
        <taxon>Spermatophyta</taxon>
        <taxon>Magnoliopsida</taxon>
        <taxon>eudicotyledons</taxon>
        <taxon>Gunneridae</taxon>
        <taxon>Pentapetalae</taxon>
        <taxon>rosids</taxon>
        <taxon>fabids</taxon>
        <taxon>Fabales</taxon>
        <taxon>Fabaceae</taxon>
        <taxon>Papilionoideae</taxon>
        <taxon>50 kb inversion clade</taxon>
        <taxon>NPAAA clade</taxon>
        <taxon>indigoferoid/millettioid clade</taxon>
        <taxon>Phaseoleae</taxon>
        <taxon>Psophocarpus</taxon>
    </lineage>
</organism>
<keyword evidence="4" id="KW-0812">Transmembrane</keyword>
<evidence type="ECO:0000256" key="3">
    <source>
        <dbReference type="ARBA" id="ARBA00022475"/>
    </source>
</evidence>
<keyword evidence="3" id="KW-1003">Cell membrane</keyword>
<keyword evidence="5" id="KW-1133">Transmembrane helix</keyword>
<protein>
    <submittedName>
        <fullName evidence="8">Uncharacterized protein</fullName>
    </submittedName>
</protein>
<name>A0AAN9T268_PSOTE</name>